<dbReference type="Proteomes" id="UP001177120">
    <property type="component" value="Unassembled WGS sequence"/>
</dbReference>
<dbReference type="EMBL" id="JAFHAP010000016">
    <property type="protein sequence ID" value="MBN2910802.1"/>
    <property type="molecule type" value="Genomic_DNA"/>
</dbReference>
<dbReference type="PROSITE" id="PS50943">
    <property type="entry name" value="HTH_CROC1"/>
    <property type="match status" value="1"/>
</dbReference>
<dbReference type="InterPro" id="IPR050807">
    <property type="entry name" value="TransReg_Diox_bact_type"/>
</dbReference>
<evidence type="ECO:0000313" key="4">
    <source>
        <dbReference type="Proteomes" id="UP001177120"/>
    </source>
</evidence>
<dbReference type="Gene3D" id="1.10.260.40">
    <property type="entry name" value="lambda repressor-like DNA-binding domains"/>
    <property type="match status" value="1"/>
</dbReference>
<dbReference type="Pfam" id="PF01381">
    <property type="entry name" value="HTH_3"/>
    <property type="match status" value="1"/>
</dbReference>
<reference evidence="3" key="1">
    <citation type="journal article" date="2024" name="Int. J. Syst. Evol. Microbiol.">
        <title>Polycladomyces zharkentensis sp. nov., a novel thermophilic cellulose- and starch-degrading member of the Bacillota from a geothermal aquifer in Kazakhstan.</title>
        <authorList>
            <person name="Mashzhan A."/>
            <person name="Kistaubayeva A."/>
            <person name="Javier-Lopez R."/>
            <person name="Bissenova U."/>
            <person name="Bissenbay A."/>
            <person name="Birkeland N.K."/>
        </authorList>
    </citation>
    <scope>NUCLEOTIDE SEQUENCE</scope>
    <source>
        <strain evidence="3">ZKZ2T</strain>
    </source>
</reference>
<protein>
    <submittedName>
        <fullName evidence="3">Helix-turn-helix transcriptional regulator</fullName>
    </submittedName>
</protein>
<dbReference type="PANTHER" id="PTHR46797:SF1">
    <property type="entry name" value="METHYLPHOSPHONATE SYNTHASE"/>
    <property type="match status" value="1"/>
</dbReference>
<keyword evidence="4" id="KW-1185">Reference proteome</keyword>
<dbReference type="RefSeq" id="WP_205497052.1">
    <property type="nucleotide sequence ID" value="NZ_JAFHAP010000016.1"/>
</dbReference>
<dbReference type="InterPro" id="IPR001387">
    <property type="entry name" value="Cro/C1-type_HTH"/>
</dbReference>
<evidence type="ECO:0000256" key="1">
    <source>
        <dbReference type="ARBA" id="ARBA00023125"/>
    </source>
</evidence>
<sequence length="78" mass="9040">MRKRRMALGLTQAEVAKRAGLTRSHYSKIERGKRDLNIDQIMNISKALDIPFDQSFFDMFRDKTEQKGVEKGDQHQAS</sequence>
<dbReference type="PANTHER" id="PTHR46797">
    <property type="entry name" value="HTH-TYPE TRANSCRIPTIONAL REGULATOR"/>
    <property type="match status" value="1"/>
</dbReference>
<accession>A0ABS2WMK7</accession>
<keyword evidence="1" id="KW-0238">DNA-binding</keyword>
<feature type="domain" description="HTH cro/C1-type" evidence="2">
    <location>
        <begin position="1"/>
        <end position="55"/>
    </location>
</feature>
<gene>
    <name evidence="3" type="ORF">JQC72_14980</name>
</gene>
<comment type="caution">
    <text evidence="3">The sequence shown here is derived from an EMBL/GenBank/DDBJ whole genome shotgun (WGS) entry which is preliminary data.</text>
</comment>
<organism evidence="3 4">
    <name type="scientific">Polycladomyces zharkentensis</name>
    <dbReference type="NCBI Taxonomy" id="2807616"/>
    <lineage>
        <taxon>Bacteria</taxon>
        <taxon>Bacillati</taxon>
        <taxon>Bacillota</taxon>
        <taxon>Bacilli</taxon>
        <taxon>Bacillales</taxon>
        <taxon>Thermoactinomycetaceae</taxon>
        <taxon>Polycladomyces</taxon>
    </lineage>
</organism>
<proteinExistence type="predicted"/>
<dbReference type="InterPro" id="IPR010982">
    <property type="entry name" value="Lambda_DNA-bd_dom_sf"/>
</dbReference>
<evidence type="ECO:0000259" key="2">
    <source>
        <dbReference type="PROSITE" id="PS50943"/>
    </source>
</evidence>
<evidence type="ECO:0000313" key="3">
    <source>
        <dbReference type="EMBL" id="MBN2910802.1"/>
    </source>
</evidence>
<dbReference type="SUPFAM" id="SSF47413">
    <property type="entry name" value="lambda repressor-like DNA-binding domains"/>
    <property type="match status" value="1"/>
</dbReference>
<dbReference type="SMART" id="SM00530">
    <property type="entry name" value="HTH_XRE"/>
    <property type="match status" value="1"/>
</dbReference>
<name>A0ABS2WMK7_9BACL</name>
<dbReference type="CDD" id="cd00093">
    <property type="entry name" value="HTH_XRE"/>
    <property type="match status" value="1"/>
</dbReference>